<comment type="caution">
    <text evidence="5">The sequence shown here is derived from an EMBL/GenBank/DDBJ whole genome shotgun (WGS) entry which is preliminary data.</text>
</comment>
<dbReference type="InterPro" id="IPR001845">
    <property type="entry name" value="HTH_ArsR_DNA-bd_dom"/>
</dbReference>
<evidence type="ECO:0000313" key="6">
    <source>
        <dbReference type="Proteomes" id="UP000608579"/>
    </source>
</evidence>
<dbReference type="GO" id="GO:0003677">
    <property type="term" value="F:DNA binding"/>
    <property type="evidence" value="ECO:0007669"/>
    <property type="project" value="UniProtKB-KW"/>
</dbReference>
<evidence type="ECO:0000256" key="3">
    <source>
        <dbReference type="ARBA" id="ARBA00023163"/>
    </source>
</evidence>
<gene>
    <name evidence="5" type="ORF">EYH45_07860</name>
</gene>
<feature type="domain" description="HTH arsR-type" evidence="4">
    <location>
        <begin position="5"/>
        <end position="99"/>
    </location>
</feature>
<dbReference type="Pfam" id="PF01022">
    <property type="entry name" value="HTH_5"/>
    <property type="match status" value="1"/>
</dbReference>
<accession>A0A832ZY19</accession>
<proteinExistence type="predicted"/>
<dbReference type="PANTHER" id="PTHR43132">
    <property type="entry name" value="ARSENICAL RESISTANCE OPERON REPRESSOR ARSR-RELATED"/>
    <property type="match status" value="1"/>
</dbReference>
<dbReference type="PANTHER" id="PTHR43132:SF2">
    <property type="entry name" value="ARSENICAL RESISTANCE OPERON REPRESSOR ARSR-RELATED"/>
    <property type="match status" value="1"/>
</dbReference>
<dbReference type="AlphaFoldDB" id="A0A832ZY19"/>
<sequence length="108" mass="12554">MMRGTEKKIYQFHAEFCKTFSHPIRLAIIDLLRNGEKNVAELQKELGIRQTTISQHLAVLRRIGAVIARNEGRVVYYKLADERIIKAYDMLDKVIKDIRTKEAKILAK</sequence>
<dbReference type="PRINTS" id="PR00778">
    <property type="entry name" value="HTHARSR"/>
</dbReference>
<keyword evidence="2" id="KW-0238">DNA-binding</keyword>
<dbReference type="InterPro" id="IPR036388">
    <property type="entry name" value="WH-like_DNA-bd_sf"/>
</dbReference>
<organism evidence="5 6">
    <name type="scientific">Caldiarchaeum subterraneum</name>
    <dbReference type="NCBI Taxonomy" id="311458"/>
    <lineage>
        <taxon>Archaea</taxon>
        <taxon>Nitrososphaerota</taxon>
        <taxon>Candidatus Caldarchaeales</taxon>
        <taxon>Candidatus Caldarchaeaceae</taxon>
        <taxon>Candidatus Caldarchaeum</taxon>
    </lineage>
</organism>
<evidence type="ECO:0000313" key="5">
    <source>
        <dbReference type="EMBL" id="HIQ30457.1"/>
    </source>
</evidence>
<dbReference type="CDD" id="cd00090">
    <property type="entry name" value="HTH_ARSR"/>
    <property type="match status" value="1"/>
</dbReference>
<dbReference type="EMBL" id="DQVM01000155">
    <property type="protein sequence ID" value="HIQ30457.1"/>
    <property type="molecule type" value="Genomic_DNA"/>
</dbReference>
<dbReference type="PROSITE" id="PS50987">
    <property type="entry name" value="HTH_ARSR_2"/>
    <property type="match status" value="1"/>
</dbReference>
<name>A0A832ZY19_CALS0</name>
<dbReference type="InterPro" id="IPR011991">
    <property type="entry name" value="ArsR-like_HTH"/>
</dbReference>
<evidence type="ECO:0000256" key="2">
    <source>
        <dbReference type="ARBA" id="ARBA00023125"/>
    </source>
</evidence>
<keyword evidence="3" id="KW-0804">Transcription</keyword>
<dbReference type="SUPFAM" id="SSF46785">
    <property type="entry name" value="Winged helix' DNA-binding domain"/>
    <property type="match status" value="1"/>
</dbReference>
<dbReference type="Gene3D" id="1.10.10.10">
    <property type="entry name" value="Winged helix-like DNA-binding domain superfamily/Winged helix DNA-binding domain"/>
    <property type="match status" value="1"/>
</dbReference>
<reference evidence="5" key="1">
    <citation type="journal article" date="2020" name="ISME J.">
        <title>Gammaproteobacteria mediating utilization of methyl-, sulfur- and petroleum organic compounds in deep ocean hydrothermal plumes.</title>
        <authorList>
            <person name="Zhou Z."/>
            <person name="Liu Y."/>
            <person name="Pan J."/>
            <person name="Cron B.R."/>
            <person name="Toner B.M."/>
            <person name="Anantharaman K."/>
            <person name="Breier J.A."/>
            <person name="Dick G.J."/>
            <person name="Li M."/>
        </authorList>
    </citation>
    <scope>NUCLEOTIDE SEQUENCE</scope>
    <source>
        <strain evidence="5">SZUA-1515</strain>
    </source>
</reference>
<dbReference type="Proteomes" id="UP000608579">
    <property type="component" value="Unassembled WGS sequence"/>
</dbReference>
<dbReference type="InterPro" id="IPR051011">
    <property type="entry name" value="Metal_resp_trans_reg"/>
</dbReference>
<dbReference type="SMART" id="SM00418">
    <property type="entry name" value="HTH_ARSR"/>
    <property type="match status" value="1"/>
</dbReference>
<protein>
    <submittedName>
        <fullName evidence="5">ArsR family transcriptional regulator</fullName>
    </submittedName>
</protein>
<evidence type="ECO:0000259" key="4">
    <source>
        <dbReference type="PROSITE" id="PS50987"/>
    </source>
</evidence>
<dbReference type="InterPro" id="IPR036390">
    <property type="entry name" value="WH_DNA-bd_sf"/>
</dbReference>
<dbReference type="NCBIfam" id="NF033788">
    <property type="entry name" value="HTH_metalloreg"/>
    <property type="match status" value="1"/>
</dbReference>
<keyword evidence="1" id="KW-0805">Transcription regulation</keyword>
<dbReference type="GO" id="GO:0003700">
    <property type="term" value="F:DNA-binding transcription factor activity"/>
    <property type="evidence" value="ECO:0007669"/>
    <property type="project" value="InterPro"/>
</dbReference>
<evidence type="ECO:0000256" key="1">
    <source>
        <dbReference type="ARBA" id="ARBA00023015"/>
    </source>
</evidence>